<keyword evidence="5" id="KW-1185">Reference proteome</keyword>
<gene>
    <name evidence="4" type="ORF">J2S00_003548</name>
</gene>
<organism evidence="4 5">
    <name type="scientific">Caldalkalibacillus uzonensis</name>
    <dbReference type="NCBI Taxonomy" id="353224"/>
    <lineage>
        <taxon>Bacteria</taxon>
        <taxon>Bacillati</taxon>
        <taxon>Bacillota</taxon>
        <taxon>Bacilli</taxon>
        <taxon>Bacillales</taxon>
        <taxon>Bacillaceae</taxon>
        <taxon>Caldalkalibacillus</taxon>
    </lineage>
</organism>
<feature type="domain" description="AAA+ ATPase" evidence="3">
    <location>
        <begin position="27"/>
        <end position="118"/>
    </location>
</feature>
<dbReference type="InterPro" id="IPR003439">
    <property type="entry name" value="ABC_transporter-like_ATP-bd"/>
</dbReference>
<dbReference type="EMBL" id="JAUSUQ010000017">
    <property type="protein sequence ID" value="MDQ0340722.1"/>
    <property type="molecule type" value="Genomic_DNA"/>
</dbReference>
<comment type="caution">
    <text evidence="4">The sequence shown here is derived from an EMBL/GenBank/DDBJ whole genome shotgun (WGS) entry which is preliminary data.</text>
</comment>
<keyword evidence="1" id="KW-0547">Nucleotide-binding</keyword>
<evidence type="ECO:0000256" key="1">
    <source>
        <dbReference type="ARBA" id="ARBA00022741"/>
    </source>
</evidence>
<dbReference type="PANTHER" id="PTHR43158">
    <property type="entry name" value="SKFA PEPTIDE EXPORT ATP-BINDING PROTEIN SKFE"/>
    <property type="match status" value="1"/>
</dbReference>
<dbReference type="Gene3D" id="3.40.50.300">
    <property type="entry name" value="P-loop containing nucleotide triphosphate hydrolases"/>
    <property type="match status" value="1"/>
</dbReference>
<protein>
    <submittedName>
        <fullName evidence="4">ABC-type multidrug transport system ATPase subunit</fullName>
    </submittedName>
</protein>
<sequence>MMFECQQVTKRYLGQTALNKVTLQLPQGKMIGVIGPNGSGKTTLLKLLAGLCQPSEGKVLVGGRVLKRRDAAKIAYLSELDAFYSFFTVEETLHFFASQFGDLNVAKAEQMLQFLNLDAQVKVSHLSKGHRGRLKLVLALARDVPLKEGKVLGCYDADEIRSHYGQSLTEWMKRVYEGRQDVLTD</sequence>
<dbReference type="PANTHER" id="PTHR43158:SF1">
    <property type="entry name" value="ABC TRANSPORTER, ATP-BINDING PROTEIN"/>
    <property type="match status" value="1"/>
</dbReference>
<proteinExistence type="predicted"/>
<dbReference type="SUPFAM" id="SSF52540">
    <property type="entry name" value="P-loop containing nucleoside triphosphate hydrolases"/>
    <property type="match status" value="1"/>
</dbReference>
<evidence type="ECO:0000313" key="4">
    <source>
        <dbReference type="EMBL" id="MDQ0340722.1"/>
    </source>
</evidence>
<evidence type="ECO:0000313" key="5">
    <source>
        <dbReference type="Proteomes" id="UP001232445"/>
    </source>
</evidence>
<evidence type="ECO:0000259" key="3">
    <source>
        <dbReference type="SMART" id="SM00382"/>
    </source>
</evidence>
<dbReference type="SMART" id="SM00382">
    <property type="entry name" value="AAA"/>
    <property type="match status" value="1"/>
</dbReference>
<accession>A0ABU0CX25</accession>
<evidence type="ECO:0000256" key="2">
    <source>
        <dbReference type="ARBA" id="ARBA00022840"/>
    </source>
</evidence>
<reference evidence="4 5" key="1">
    <citation type="submission" date="2023-07" db="EMBL/GenBank/DDBJ databases">
        <title>Genomic Encyclopedia of Type Strains, Phase IV (KMG-IV): sequencing the most valuable type-strain genomes for metagenomic binning, comparative biology and taxonomic classification.</title>
        <authorList>
            <person name="Goeker M."/>
        </authorList>
    </citation>
    <scope>NUCLEOTIDE SEQUENCE [LARGE SCALE GENOMIC DNA]</scope>
    <source>
        <strain evidence="4 5">DSM 17740</strain>
    </source>
</reference>
<dbReference type="Proteomes" id="UP001232445">
    <property type="component" value="Unassembled WGS sequence"/>
</dbReference>
<name>A0ABU0CX25_9BACI</name>
<dbReference type="Pfam" id="PF00005">
    <property type="entry name" value="ABC_tran"/>
    <property type="match status" value="1"/>
</dbReference>
<dbReference type="InterPro" id="IPR003593">
    <property type="entry name" value="AAA+_ATPase"/>
</dbReference>
<keyword evidence="2" id="KW-0067">ATP-binding</keyword>
<dbReference type="RefSeq" id="WP_307342845.1">
    <property type="nucleotide sequence ID" value="NZ_JAUSUQ010000017.1"/>
</dbReference>
<dbReference type="InterPro" id="IPR027417">
    <property type="entry name" value="P-loop_NTPase"/>
</dbReference>